<keyword evidence="4" id="KW-1185">Reference proteome</keyword>
<comment type="caution">
    <text evidence="3">The sequence shown here is derived from an EMBL/GenBank/DDBJ whole genome shotgun (WGS) entry which is preliminary data.</text>
</comment>
<organism evidence="3 4">
    <name type="scientific">Campylobacter californiensis</name>
    <dbReference type="NCBI Taxonomy" id="1032243"/>
    <lineage>
        <taxon>Bacteria</taxon>
        <taxon>Pseudomonadati</taxon>
        <taxon>Campylobacterota</taxon>
        <taxon>Epsilonproteobacteria</taxon>
        <taxon>Campylobacterales</taxon>
        <taxon>Campylobacteraceae</taxon>
        <taxon>Campylobacter</taxon>
    </lineage>
</organism>
<evidence type="ECO:0000313" key="3">
    <source>
        <dbReference type="EMBL" id="MBE3607437.1"/>
    </source>
</evidence>
<dbReference type="Proteomes" id="UP000650616">
    <property type="component" value="Unassembled WGS sequence"/>
</dbReference>
<sequence length="240" mass="27927">MKNMWDKKANNYQRYNGKLGEFQAKFFEVLHNYGINFTDKTLVDIGCGTGVYTLYLATKCAHVTGVDNSRGMLEILREDADKFDIKNLSLICKPWSEFKSDKIYDIAFCTMSPAIQSEADFAKFNTLGNEKIYLGWAKPRSSDLLEPFFEKYGRKTTNFIVANKLKAWLEAQNIKFKHEILSETRVVTRKFDQAFENICWHLEINELAYDKNEVYVMLEKMCKNGEINEKIDSLMSVFVF</sequence>
<dbReference type="GO" id="GO:0008168">
    <property type="term" value="F:methyltransferase activity"/>
    <property type="evidence" value="ECO:0007669"/>
    <property type="project" value="UniProtKB-KW"/>
</dbReference>
<dbReference type="InterPro" id="IPR041698">
    <property type="entry name" value="Methyltransf_25"/>
</dbReference>
<name>A0AAW3ZSF4_9BACT</name>
<evidence type="ECO:0000313" key="5">
    <source>
        <dbReference type="Proteomes" id="UP001318760"/>
    </source>
</evidence>
<dbReference type="Gene3D" id="3.40.50.150">
    <property type="entry name" value="Vaccinia Virus protein VP39"/>
    <property type="match status" value="1"/>
</dbReference>
<keyword evidence="3" id="KW-0808">Transferase</keyword>
<feature type="domain" description="Methyltransferase" evidence="1">
    <location>
        <begin position="43"/>
        <end position="116"/>
    </location>
</feature>
<dbReference type="EMBL" id="JADBHS010000016">
    <property type="protein sequence ID" value="MBE2987020.1"/>
    <property type="molecule type" value="Genomic_DNA"/>
</dbReference>
<protein>
    <submittedName>
        <fullName evidence="3">Class I SAM-dependent methyltransferase</fullName>
    </submittedName>
</protein>
<dbReference type="AlphaFoldDB" id="A0AAW3ZSF4"/>
<reference evidence="3 4" key="1">
    <citation type="submission" date="2015-08" db="EMBL/GenBank/DDBJ databases">
        <title>Comparative genomics of the Campylobacter concisus group.</title>
        <authorList>
            <person name="Yee E."/>
            <person name="Chapman M.H."/>
            <person name="Huynh S."/>
            <person name="Bono J.L."/>
            <person name="On S.L."/>
            <person name="St Leger J."/>
            <person name="Foster G."/>
            <person name="Parker C.T."/>
            <person name="Miller W.G."/>
        </authorList>
    </citation>
    <scope>NUCLEOTIDE SEQUENCE [LARGE SCALE GENOMIC DNA]</scope>
    <source>
        <strain evidence="3 4">RM9337</strain>
    </source>
</reference>
<accession>A0AAW3ZSF4</accession>
<reference evidence="2 5" key="2">
    <citation type="submission" date="2020-10" db="EMBL/GenBank/DDBJ databases">
        <title>Campylobacter californiensis sp. nov. isolated from cattle and feral swine in California.</title>
        <authorList>
            <person name="Miller W.G."/>
        </authorList>
    </citation>
    <scope>NUCLEOTIDE SEQUENCE [LARGE SCALE GENOMIC DNA]</scope>
    <source>
        <strain evidence="2 5">RM12919</strain>
    </source>
</reference>
<dbReference type="CDD" id="cd02440">
    <property type="entry name" value="AdoMet_MTases"/>
    <property type="match status" value="1"/>
</dbReference>
<evidence type="ECO:0000259" key="1">
    <source>
        <dbReference type="Pfam" id="PF13649"/>
    </source>
</evidence>
<gene>
    <name evidence="2" type="ORF">CCAL12919_07790</name>
    <name evidence="3" type="ORF">CCAL9337_01665</name>
</gene>
<dbReference type="RefSeq" id="WP_170015341.1">
    <property type="nucleotide sequence ID" value="NZ_CP012545.1"/>
</dbReference>
<dbReference type="InterPro" id="IPR029063">
    <property type="entry name" value="SAM-dependent_MTases_sf"/>
</dbReference>
<proteinExistence type="predicted"/>
<dbReference type="Pfam" id="PF13649">
    <property type="entry name" value="Methyltransf_25"/>
    <property type="match status" value="1"/>
</dbReference>
<evidence type="ECO:0000313" key="2">
    <source>
        <dbReference type="EMBL" id="MBE2987020.1"/>
    </source>
</evidence>
<dbReference type="Proteomes" id="UP001318760">
    <property type="component" value="Unassembled WGS sequence"/>
</dbReference>
<evidence type="ECO:0000313" key="4">
    <source>
        <dbReference type="Proteomes" id="UP000650616"/>
    </source>
</evidence>
<dbReference type="SUPFAM" id="SSF53335">
    <property type="entry name" value="S-adenosyl-L-methionine-dependent methyltransferases"/>
    <property type="match status" value="1"/>
</dbReference>
<dbReference type="EMBL" id="LIWG01000001">
    <property type="protein sequence ID" value="MBE3607437.1"/>
    <property type="molecule type" value="Genomic_DNA"/>
</dbReference>
<keyword evidence="3" id="KW-0489">Methyltransferase</keyword>
<dbReference type="GO" id="GO:0032259">
    <property type="term" value="P:methylation"/>
    <property type="evidence" value="ECO:0007669"/>
    <property type="project" value="UniProtKB-KW"/>
</dbReference>